<dbReference type="KEGG" id="usu:LVJ78_04715"/>
<dbReference type="InterPro" id="IPR003439">
    <property type="entry name" value="ABC_transporter-like_ATP-bd"/>
</dbReference>
<dbReference type="InterPro" id="IPR003593">
    <property type="entry name" value="AAA+_ATPase"/>
</dbReference>
<dbReference type="InterPro" id="IPR027417">
    <property type="entry name" value="P-loop_NTPase"/>
</dbReference>
<dbReference type="SMART" id="SM00382">
    <property type="entry name" value="AAA"/>
    <property type="match status" value="1"/>
</dbReference>
<dbReference type="EMBL" id="SLXE01000056">
    <property type="protein sequence ID" value="TCO97372.1"/>
    <property type="molecule type" value="Genomic_DNA"/>
</dbReference>
<evidence type="ECO:0000313" key="5">
    <source>
        <dbReference type="EMBL" id="TCO97372.1"/>
    </source>
</evidence>
<dbReference type="GO" id="GO:0005524">
    <property type="term" value="F:ATP binding"/>
    <property type="evidence" value="ECO:0007669"/>
    <property type="project" value="UniProtKB-KW"/>
</dbReference>
<organism evidence="6 8">
    <name type="scientific">Uruburuella suis</name>
    <dbReference type="NCBI Taxonomy" id="252130"/>
    <lineage>
        <taxon>Bacteria</taxon>
        <taxon>Pseudomonadati</taxon>
        <taxon>Pseudomonadota</taxon>
        <taxon>Betaproteobacteria</taxon>
        <taxon>Neisseriales</taxon>
        <taxon>Neisseriaceae</taxon>
        <taxon>Uruburuella</taxon>
    </lineage>
</organism>
<keyword evidence="3 6" id="KW-0067">ATP-binding</keyword>
<dbReference type="RefSeq" id="WP_132954933.1">
    <property type="nucleotide sequence ID" value="NZ_CP091507.1"/>
</dbReference>
<dbReference type="PANTHER" id="PTHR43423">
    <property type="entry name" value="ABC TRANSPORTER I FAMILY MEMBER 17"/>
    <property type="match status" value="1"/>
</dbReference>
<dbReference type="AlphaFoldDB" id="A0AAE9KJA6"/>
<gene>
    <name evidence="5" type="ORF">EV680_1566</name>
    <name evidence="6" type="ORF">LVJ78_04715</name>
</gene>
<reference evidence="5 7" key="1">
    <citation type="submission" date="2019-03" db="EMBL/GenBank/DDBJ databases">
        <title>Genomic Encyclopedia of Type Strains, Phase IV (KMG-IV): sequencing the most valuable type-strain genomes for metagenomic binning, comparative biology and taxonomic classification.</title>
        <authorList>
            <person name="Goeker M."/>
        </authorList>
    </citation>
    <scope>NUCLEOTIDE SEQUENCE [LARGE SCALE GENOMIC DNA]</scope>
    <source>
        <strain evidence="5 7">DSM 17474</strain>
    </source>
</reference>
<evidence type="ECO:0000313" key="7">
    <source>
        <dbReference type="Proteomes" id="UP000294721"/>
    </source>
</evidence>
<evidence type="ECO:0000259" key="4">
    <source>
        <dbReference type="PROSITE" id="PS50893"/>
    </source>
</evidence>
<protein>
    <submittedName>
        <fullName evidence="5">ABC transport system ATP-binding protein</fullName>
    </submittedName>
    <submittedName>
        <fullName evidence="6">ATP-binding cassette domain-containing protein</fullName>
    </submittedName>
</protein>
<dbReference type="EMBL" id="CP091507">
    <property type="protein sequence ID" value="UOO80313.1"/>
    <property type="molecule type" value="Genomic_DNA"/>
</dbReference>
<evidence type="ECO:0000256" key="2">
    <source>
        <dbReference type="ARBA" id="ARBA00022741"/>
    </source>
</evidence>
<sequence length="232" mass="25229">MMNADTTVLLSGHGLTRVIKSGKILLHPADFIVQAGDKIGVEGASGSGKSVLLRTMALLDWPDGGELRWQGKAVAGAAAVEAYRTQVAYVRQQPVLVPGNVADNLNVPFALAAYRGQKQNRELIRHMLERIERNEQFLETDGGNLSGGEAQLVCLMRVLQLNPQVLLLDEPTAALDPESVAAVEELVRVWQENRQNQGAYVWISHSPEQLQRIAAKVWHVAAGKLDAGVQDA</sequence>
<keyword evidence="7" id="KW-1185">Reference proteome</keyword>
<dbReference type="PROSITE" id="PS50893">
    <property type="entry name" value="ABC_TRANSPORTER_2"/>
    <property type="match status" value="1"/>
</dbReference>
<feature type="domain" description="ABC transporter" evidence="4">
    <location>
        <begin position="10"/>
        <end position="232"/>
    </location>
</feature>
<proteinExistence type="predicted"/>
<keyword evidence="1" id="KW-0472">Membrane</keyword>
<dbReference type="PANTHER" id="PTHR43423:SF1">
    <property type="entry name" value="ABC TRANSPORTER I FAMILY MEMBER 17"/>
    <property type="match status" value="1"/>
</dbReference>
<evidence type="ECO:0000256" key="3">
    <source>
        <dbReference type="ARBA" id="ARBA00022840"/>
    </source>
</evidence>
<dbReference type="Gene3D" id="3.40.50.300">
    <property type="entry name" value="P-loop containing nucleotide triphosphate hydrolases"/>
    <property type="match status" value="1"/>
</dbReference>
<keyword evidence="2" id="KW-0547">Nucleotide-binding</keyword>
<name>A0AAE9KJA6_9NEIS</name>
<reference evidence="6" key="3">
    <citation type="journal article" date="2022" name="Res Sq">
        <title>Evolution of multicellular longitudinally dividing oral cavity symbionts (Neisseriaceae).</title>
        <authorList>
            <person name="Nyongesa S."/>
            <person name="Weber P."/>
            <person name="Bernet E."/>
            <person name="Pullido F."/>
            <person name="Nieckarz M."/>
            <person name="Delaby M."/>
            <person name="Nieves C."/>
            <person name="Viehboeck T."/>
            <person name="Krause N."/>
            <person name="Rivera-Millot A."/>
            <person name="Nakamura A."/>
            <person name="Vischer N."/>
            <person name="VanNieuwenhze M."/>
            <person name="Brun Y."/>
            <person name="Cava F."/>
            <person name="Bulgheresi S."/>
            <person name="Veyrier F."/>
        </authorList>
    </citation>
    <scope>NUCLEOTIDE SEQUENCE</scope>
    <source>
        <strain evidence="6">1258/02</strain>
    </source>
</reference>
<reference evidence="6" key="2">
    <citation type="submission" date="2021-12" db="EMBL/GenBank/DDBJ databases">
        <authorList>
            <person name="Veyrier F.J."/>
        </authorList>
    </citation>
    <scope>NUCLEOTIDE SEQUENCE</scope>
    <source>
        <strain evidence="6">1258/02</strain>
    </source>
</reference>
<dbReference type="Proteomes" id="UP000294721">
    <property type="component" value="Unassembled WGS sequence"/>
</dbReference>
<dbReference type="Proteomes" id="UP000829756">
    <property type="component" value="Chromosome"/>
</dbReference>
<evidence type="ECO:0000256" key="1">
    <source>
        <dbReference type="ARBA" id="ARBA00022475"/>
    </source>
</evidence>
<dbReference type="Pfam" id="PF00005">
    <property type="entry name" value="ABC_tran"/>
    <property type="match status" value="1"/>
</dbReference>
<evidence type="ECO:0000313" key="8">
    <source>
        <dbReference type="Proteomes" id="UP000829756"/>
    </source>
</evidence>
<accession>A0AAE9KJA6</accession>
<dbReference type="SUPFAM" id="SSF52540">
    <property type="entry name" value="P-loop containing nucleoside triphosphate hydrolases"/>
    <property type="match status" value="1"/>
</dbReference>
<dbReference type="GO" id="GO:0016887">
    <property type="term" value="F:ATP hydrolysis activity"/>
    <property type="evidence" value="ECO:0007669"/>
    <property type="project" value="InterPro"/>
</dbReference>
<evidence type="ECO:0000313" key="6">
    <source>
        <dbReference type="EMBL" id="UOO80313.1"/>
    </source>
</evidence>
<keyword evidence="1" id="KW-1003">Cell membrane</keyword>